<dbReference type="Proteomes" id="UP001605036">
    <property type="component" value="Unassembled WGS sequence"/>
</dbReference>
<protein>
    <submittedName>
        <fullName evidence="1">Uncharacterized protein</fullName>
    </submittedName>
</protein>
<dbReference type="AlphaFoldDB" id="A0ABD1YSS1"/>
<comment type="caution">
    <text evidence="1">The sequence shown here is derived from an EMBL/GenBank/DDBJ whole genome shotgun (WGS) entry which is preliminary data.</text>
</comment>
<gene>
    <name evidence="1" type="ORF">R1flu_017138</name>
</gene>
<name>A0ABD1YSS1_9MARC</name>
<evidence type="ECO:0000313" key="2">
    <source>
        <dbReference type="Proteomes" id="UP001605036"/>
    </source>
</evidence>
<accession>A0ABD1YSS1</accession>
<keyword evidence="2" id="KW-1185">Reference proteome</keyword>
<organism evidence="1 2">
    <name type="scientific">Riccia fluitans</name>
    <dbReference type="NCBI Taxonomy" id="41844"/>
    <lineage>
        <taxon>Eukaryota</taxon>
        <taxon>Viridiplantae</taxon>
        <taxon>Streptophyta</taxon>
        <taxon>Embryophyta</taxon>
        <taxon>Marchantiophyta</taxon>
        <taxon>Marchantiopsida</taxon>
        <taxon>Marchantiidae</taxon>
        <taxon>Marchantiales</taxon>
        <taxon>Ricciaceae</taxon>
        <taxon>Riccia</taxon>
    </lineage>
</organism>
<sequence length="142" mass="15854">MRIGCNPQRRHEGCVGSDKEVSTTLADALEVQKSNELHITKLLKDISVTAMHQVSKDAKTSQRVAKVQATHDANISILREQQRRNEKLVPSLEATQRELGRACKDVIQSHAATAALQEREAGSTKKLQEEEVDLSHLRGCYR</sequence>
<dbReference type="EMBL" id="JBHFFA010000004">
    <property type="protein sequence ID" value="KAL2632452.1"/>
    <property type="molecule type" value="Genomic_DNA"/>
</dbReference>
<reference evidence="1 2" key="1">
    <citation type="submission" date="2024-09" db="EMBL/GenBank/DDBJ databases">
        <title>Chromosome-scale assembly of Riccia fluitans.</title>
        <authorList>
            <person name="Paukszto L."/>
            <person name="Sawicki J."/>
            <person name="Karawczyk K."/>
            <person name="Piernik-Szablinska J."/>
            <person name="Szczecinska M."/>
            <person name="Mazdziarz M."/>
        </authorList>
    </citation>
    <scope>NUCLEOTIDE SEQUENCE [LARGE SCALE GENOMIC DNA]</scope>
    <source>
        <strain evidence="1">Rf_01</strain>
        <tissue evidence="1">Aerial parts of the thallus</tissue>
    </source>
</reference>
<proteinExistence type="predicted"/>
<evidence type="ECO:0000313" key="1">
    <source>
        <dbReference type="EMBL" id="KAL2632452.1"/>
    </source>
</evidence>